<feature type="compositionally biased region" description="Acidic residues" evidence="1">
    <location>
        <begin position="54"/>
        <end position="67"/>
    </location>
</feature>
<dbReference type="AlphaFoldDB" id="A0A067TFH2"/>
<dbReference type="Proteomes" id="UP000027222">
    <property type="component" value="Unassembled WGS sequence"/>
</dbReference>
<organism evidence="2 3">
    <name type="scientific">Galerina marginata (strain CBS 339.88)</name>
    <dbReference type="NCBI Taxonomy" id="685588"/>
    <lineage>
        <taxon>Eukaryota</taxon>
        <taxon>Fungi</taxon>
        <taxon>Dikarya</taxon>
        <taxon>Basidiomycota</taxon>
        <taxon>Agaricomycotina</taxon>
        <taxon>Agaricomycetes</taxon>
        <taxon>Agaricomycetidae</taxon>
        <taxon>Agaricales</taxon>
        <taxon>Agaricineae</taxon>
        <taxon>Strophariaceae</taxon>
        <taxon>Galerina</taxon>
    </lineage>
</organism>
<accession>A0A067TFH2</accession>
<sequence length="73" mass="8525">MRTQKRCYIGEVTRSWIYKKRRNTHYGSVEVATSLADLSYLSLRAYLVLKNNSDESESDNDSDIDEEMSMRTP</sequence>
<protein>
    <submittedName>
        <fullName evidence="2">Uncharacterized protein</fullName>
    </submittedName>
</protein>
<dbReference type="EMBL" id="KL142374">
    <property type="protein sequence ID" value="KDR78659.1"/>
    <property type="molecule type" value="Genomic_DNA"/>
</dbReference>
<dbReference type="HOGENOM" id="CLU_2704987_0_0_1"/>
<evidence type="ECO:0000256" key="1">
    <source>
        <dbReference type="SAM" id="MobiDB-lite"/>
    </source>
</evidence>
<evidence type="ECO:0000313" key="3">
    <source>
        <dbReference type="Proteomes" id="UP000027222"/>
    </source>
</evidence>
<evidence type="ECO:0000313" key="2">
    <source>
        <dbReference type="EMBL" id="KDR78659.1"/>
    </source>
</evidence>
<reference evidence="3" key="1">
    <citation type="journal article" date="2014" name="Proc. Natl. Acad. Sci. U.S.A.">
        <title>Extensive sampling of basidiomycete genomes demonstrates inadequacy of the white-rot/brown-rot paradigm for wood decay fungi.</title>
        <authorList>
            <person name="Riley R."/>
            <person name="Salamov A.A."/>
            <person name="Brown D.W."/>
            <person name="Nagy L.G."/>
            <person name="Floudas D."/>
            <person name="Held B.W."/>
            <person name="Levasseur A."/>
            <person name="Lombard V."/>
            <person name="Morin E."/>
            <person name="Otillar R."/>
            <person name="Lindquist E.A."/>
            <person name="Sun H."/>
            <person name="LaButti K.M."/>
            <person name="Schmutz J."/>
            <person name="Jabbour D."/>
            <person name="Luo H."/>
            <person name="Baker S.E."/>
            <person name="Pisabarro A.G."/>
            <person name="Walton J.D."/>
            <person name="Blanchette R.A."/>
            <person name="Henrissat B."/>
            <person name="Martin F."/>
            <person name="Cullen D."/>
            <person name="Hibbett D.S."/>
            <person name="Grigoriev I.V."/>
        </authorList>
    </citation>
    <scope>NUCLEOTIDE SEQUENCE [LARGE SCALE GENOMIC DNA]</scope>
    <source>
        <strain evidence="3">CBS 339.88</strain>
    </source>
</reference>
<feature type="region of interest" description="Disordered" evidence="1">
    <location>
        <begin position="52"/>
        <end position="73"/>
    </location>
</feature>
<gene>
    <name evidence="2" type="ORF">GALMADRAFT_244130</name>
</gene>
<keyword evidence="3" id="KW-1185">Reference proteome</keyword>
<name>A0A067TFH2_GALM3</name>
<proteinExistence type="predicted"/>